<dbReference type="AlphaFoldDB" id="A0A4P9XWP6"/>
<dbReference type="EMBL" id="KZ992486">
    <property type="protein sequence ID" value="RKP09830.1"/>
    <property type="molecule type" value="Genomic_DNA"/>
</dbReference>
<organism evidence="5 6">
    <name type="scientific">Thamnocephalis sphaerospora</name>
    <dbReference type="NCBI Taxonomy" id="78915"/>
    <lineage>
        <taxon>Eukaryota</taxon>
        <taxon>Fungi</taxon>
        <taxon>Fungi incertae sedis</taxon>
        <taxon>Zoopagomycota</taxon>
        <taxon>Zoopagomycotina</taxon>
        <taxon>Zoopagomycetes</taxon>
        <taxon>Zoopagales</taxon>
        <taxon>Sigmoideomycetaceae</taxon>
        <taxon>Thamnocephalis</taxon>
    </lineage>
</organism>
<name>A0A4P9XWP6_9FUNG</name>
<dbReference type="GO" id="GO:0012505">
    <property type="term" value="C:endomembrane system"/>
    <property type="evidence" value="ECO:0007669"/>
    <property type="project" value="TreeGrafter"/>
</dbReference>
<evidence type="ECO:0000259" key="4">
    <source>
        <dbReference type="SMART" id="SM00563"/>
    </source>
</evidence>
<dbReference type="SMART" id="SM00563">
    <property type="entry name" value="PlsC"/>
    <property type="match status" value="1"/>
</dbReference>
<sequence length="296" mass="34460">IVHCLLLRRMAIGLNVTQLLSILLAPFSPQMLIRINAWVAGTMWGTMQVSVPQAARNNEMDITFSGDELPAGENAIVISNHVGMSDYYLINAVAIRKRMISHCSVSTMRDGVPFWGWGMWLCGMLMIKRNWLQDRRRIEAVFHRIRTYRPPVWVISFLEGTRLSPKKLREGQAFARSRNLPVLENLLVPRTKGFCETVRQLRDTHVKHVYDFTIAYQHSKRGFGVSPSLLRVHSHSLRGEYRFHVHVRRYAIDDLPNDDEELAKWVHQTYREKDALLEDLKTNWTGDWNVWRTPLE</sequence>
<keyword evidence="3" id="KW-0012">Acyltransferase</keyword>
<comment type="similarity">
    <text evidence="1">Belongs to the 1-acyl-sn-glycerol-3-phosphate acyltransferase family.</text>
</comment>
<accession>A0A4P9XWP6</accession>
<dbReference type="InterPro" id="IPR002123">
    <property type="entry name" value="Plipid/glycerol_acylTrfase"/>
</dbReference>
<dbReference type="PANTHER" id="PTHR10983">
    <property type="entry name" value="1-ACYLGLYCEROL-3-PHOSPHATE ACYLTRANSFERASE-RELATED"/>
    <property type="match status" value="1"/>
</dbReference>
<keyword evidence="2" id="KW-0808">Transferase</keyword>
<dbReference type="Proteomes" id="UP000271241">
    <property type="component" value="Unassembled WGS sequence"/>
</dbReference>
<dbReference type="STRING" id="78915.A0A4P9XWP6"/>
<reference evidence="6" key="1">
    <citation type="journal article" date="2018" name="Nat. Microbiol.">
        <title>Leveraging single-cell genomics to expand the fungal tree of life.</title>
        <authorList>
            <person name="Ahrendt S.R."/>
            <person name="Quandt C.A."/>
            <person name="Ciobanu D."/>
            <person name="Clum A."/>
            <person name="Salamov A."/>
            <person name="Andreopoulos B."/>
            <person name="Cheng J.F."/>
            <person name="Woyke T."/>
            <person name="Pelin A."/>
            <person name="Henrissat B."/>
            <person name="Reynolds N.K."/>
            <person name="Benny G.L."/>
            <person name="Smith M.E."/>
            <person name="James T.Y."/>
            <person name="Grigoriev I.V."/>
        </authorList>
    </citation>
    <scope>NUCLEOTIDE SEQUENCE [LARGE SCALE GENOMIC DNA]</scope>
    <source>
        <strain evidence="6">RSA 1356</strain>
    </source>
</reference>
<dbReference type="Pfam" id="PF01553">
    <property type="entry name" value="Acyltransferase"/>
    <property type="match status" value="1"/>
</dbReference>
<dbReference type="InterPro" id="IPR032098">
    <property type="entry name" value="Acyltransf_C"/>
</dbReference>
<dbReference type="CDD" id="cd07990">
    <property type="entry name" value="LPLAT_LCLAT1-like"/>
    <property type="match status" value="1"/>
</dbReference>
<dbReference type="PANTHER" id="PTHR10983:SF24">
    <property type="entry name" value="1-ACYLGLYCEROL-3-PHOSPHATE O-ACYLTRANSFERASE 3, ISOFORM E-RELATED"/>
    <property type="match status" value="1"/>
</dbReference>
<feature type="domain" description="Phospholipid/glycerol acyltransferase" evidence="4">
    <location>
        <begin position="75"/>
        <end position="195"/>
    </location>
</feature>
<evidence type="ECO:0000256" key="3">
    <source>
        <dbReference type="ARBA" id="ARBA00023315"/>
    </source>
</evidence>
<evidence type="ECO:0000256" key="1">
    <source>
        <dbReference type="ARBA" id="ARBA00008655"/>
    </source>
</evidence>
<proteinExistence type="inferred from homology"/>
<dbReference type="GO" id="GO:0003841">
    <property type="term" value="F:1-acylglycerol-3-phosphate O-acyltransferase activity"/>
    <property type="evidence" value="ECO:0007669"/>
    <property type="project" value="TreeGrafter"/>
</dbReference>
<feature type="non-terminal residue" evidence="5">
    <location>
        <position position="1"/>
    </location>
</feature>
<gene>
    <name evidence="5" type="ORF">THASP1DRAFT_13736</name>
</gene>
<dbReference type="OrthoDB" id="189226at2759"/>
<protein>
    <recommendedName>
        <fullName evidence="4">Phospholipid/glycerol acyltransferase domain-containing protein</fullName>
    </recommendedName>
</protein>
<dbReference type="SUPFAM" id="SSF69593">
    <property type="entry name" value="Glycerol-3-phosphate (1)-acyltransferase"/>
    <property type="match status" value="1"/>
</dbReference>
<evidence type="ECO:0000313" key="6">
    <source>
        <dbReference type="Proteomes" id="UP000271241"/>
    </source>
</evidence>
<evidence type="ECO:0000256" key="2">
    <source>
        <dbReference type="ARBA" id="ARBA00022679"/>
    </source>
</evidence>
<keyword evidence="6" id="KW-1185">Reference proteome</keyword>
<dbReference type="Pfam" id="PF16076">
    <property type="entry name" value="Acyltransf_C"/>
    <property type="match status" value="1"/>
</dbReference>
<evidence type="ECO:0000313" key="5">
    <source>
        <dbReference type="EMBL" id="RKP09830.1"/>
    </source>
</evidence>